<feature type="region of interest" description="Disordered" evidence="1">
    <location>
        <begin position="1"/>
        <end position="64"/>
    </location>
</feature>
<dbReference type="AlphaFoldDB" id="A0A9P6NEU0"/>
<comment type="caution">
    <text evidence="2">The sequence shown here is derived from an EMBL/GenBank/DDBJ whole genome shotgun (WGS) entry which is preliminary data.</text>
</comment>
<reference evidence="2" key="1">
    <citation type="submission" date="2013-11" db="EMBL/GenBank/DDBJ databases">
        <title>Genome sequence of the fusiform rust pathogen reveals effectors for host alternation and coevolution with pine.</title>
        <authorList>
            <consortium name="DOE Joint Genome Institute"/>
            <person name="Smith K."/>
            <person name="Pendleton A."/>
            <person name="Kubisiak T."/>
            <person name="Anderson C."/>
            <person name="Salamov A."/>
            <person name="Aerts A."/>
            <person name="Riley R."/>
            <person name="Clum A."/>
            <person name="Lindquist E."/>
            <person name="Ence D."/>
            <person name="Campbell M."/>
            <person name="Kronenberg Z."/>
            <person name="Feau N."/>
            <person name="Dhillon B."/>
            <person name="Hamelin R."/>
            <person name="Burleigh J."/>
            <person name="Smith J."/>
            <person name="Yandell M."/>
            <person name="Nelson C."/>
            <person name="Grigoriev I."/>
            <person name="Davis J."/>
        </authorList>
    </citation>
    <scope>NUCLEOTIDE SEQUENCE</scope>
    <source>
        <strain evidence="2">G11</strain>
    </source>
</reference>
<organism evidence="2 3">
    <name type="scientific">Cronartium quercuum f. sp. fusiforme G11</name>
    <dbReference type="NCBI Taxonomy" id="708437"/>
    <lineage>
        <taxon>Eukaryota</taxon>
        <taxon>Fungi</taxon>
        <taxon>Dikarya</taxon>
        <taxon>Basidiomycota</taxon>
        <taxon>Pucciniomycotina</taxon>
        <taxon>Pucciniomycetes</taxon>
        <taxon>Pucciniales</taxon>
        <taxon>Coleosporiaceae</taxon>
        <taxon>Cronartium</taxon>
    </lineage>
</organism>
<evidence type="ECO:0000256" key="1">
    <source>
        <dbReference type="SAM" id="MobiDB-lite"/>
    </source>
</evidence>
<dbReference type="Proteomes" id="UP000886653">
    <property type="component" value="Unassembled WGS sequence"/>
</dbReference>
<accession>A0A9P6NEU0</accession>
<evidence type="ECO:0000313" key="2">
    <source>
        <dbReference type="EMBL" id="KAG0142415.1"/>
    </source>
</evidence>
<name>A0A9P6NEU0_9BASI</name>
<proteinExistence type="predicted"/>
<feature type="compositionally biased region" description="Basic and acidic residues" evidence="1">
    <location>
        <begin position="16"/>
        <end position="27"/>
    </location>
</feature>
<protein>
    <submittedName>
        <fullName evidence="2">Uncharacterized protein</fullName>
    </submittedName>
</protein>
<keyword evidence="3" id="KW-1185">Reference proteome</keyword>
<sequence length="64" mass="7194">MARSDLGRNPDMCVNVERDSDGSKEFQIDMSTDEGMYVDTSFDEDVEDDPNSNSCVDMSADLKY</sequence>
<evidence type="ECO:0000313" key="3">
    <source>
        <dbReference type="Proteomes" id="UP000886653"/>
    </source>
</evidence>
<gene>
    <name evidence="2" type="ORF">CROQUDRAFT_662581</name>
</gene>
<feature type="compositionally biased region" description="Acidic residues" evidence="1">
    <location>
        <begin position="41"/>
        <end position="50"/>
    </location>
</feature>
<dbReference type="EMBL" id="MU167349">
    <property type="protein sequence ID" value="KAG0142415.1"/>
    <property type="molecule type" value="Genomic_DNA"/>
</dbReference>